<dbReference type="EMBL" id="EAAA01000584">
    <property type="status" value="NOT_ANNOTATED_CDS"/>
    <property type="molecule type" value="Genomic_DNA"/>
</dbReference>
<keyword evidence="3" id="KW-1185">Reference proteome</keyword>
<evidence type="ECO:0000313" key="3">
    <source>
        <dbReference type="Proteomes" id="UP000008144"/>
    </source>
</evidence>
<evidence type="ECO:0000256" key="1">
    <source>
        <dbReference type="SAM" id="Phobius"/>
    </source>
</evidence>
<keyword evidence="1" id="KW-0472">Membrane</keyword>
<dbReference type="Ensembl" id="ENSCINT00000035293.1">
    <property type="protein sequence ID" value="ENSCINP00000030438.1"/>
    <property type="gene ID" value="ENSCING00000022978.1"/>
</dbReference>
<keyword evidence="1" id="KW-1133">Transmembrane helix</keyword>
<protein>
    <submittedName>
        <fullName evidence="2">Uncharacterized protein</fullName>
    </submittedName>
</protein>
<keyword evidence="1" id="KW-0812">Transmembrane</keyword>
<dbReference type="InParanoid" id="H2XLA6"/>
<name>H2XLA6_CIOIN</name>
<dbReference type="Proteomes" id="UP000008144">
    <property type="component" value="Chromosome 10"/>
</dbReference>
<reference evidence="2" key="2">
    <citation type="journal article" date="2008" name="Genome Biol.">
        <title>Improved genome assembly and evidence-based global gene model set for the chordate Ciona intestinalis: new insight into intron and operon populations.</title>
        <authorList>
            <person name="Satou Y."/>
            <person name="Mineta K."/>
            <person name="Ogasawara M."/>
            <person name="Sasakura Y."/>
            <person name="Shoguchi E."/>
            <person name="Ueno K."/>
            <person name="Yamada L."/>
            <person name="Matsumoto J."/>
            <person name="Wasserscheid J."/>
            <person name="Dewar K."/>
            <person name="Wiley G.B."/>
            <person name="Macmil S.L."/>
            <person name="Roe B.A."/>
            <person name="Zeller R.W."/>
            <person name="Hastings K.E."/>
            <person name="Lemaire P."/>
            <person name="Lindquist E."/>
            <person name="Endo T."/>
            <person name="Hotta K."/>
            <person name="Inaba K."/>
        </authorList>
    </citation>
    <scope>NUCLEOTIDE SEQUENCE [LARGE SCALE GENOMIC DNA]</scope>
    <source>
        <strain evidence="2">wild type</strain>
    </source>
</reference>
<feature type="transmembrane region" description="Helical" evidence="1">
    <location>
        <begin position="29"/>
        <end position="47"/>
    </location>
</feature>
<reference evidence="2" key="4">
    <citation type="submission" date="2025-09" db="UniProtKB">
        <authorList>
            <consortium name="Ensembl"/>
        </authorList>
    </citation>
    <scope>IDENTIFICATION</scope>
</reference>
<evidence type="ECO:0000313" key="2">
    <source>
        <dbReference type="Ensembl" id="ENSCINP00000030438.1"/>
    </source>
</evidence>
<sequence length="65" mass="7480">MGVMALKKSLKTRVTLKQRLEAFIRLDRLSLSGTVIVVFFVAVSIFCQERIIFCIFKLSVLFCDH</sequence>
<proteinExistence type="predicted"/>
<dbReference type="HOGENOM" id="CLU_2855445_0_0_1"/>
<reference evidence="2" key="3">
    <citation type="submission" date="2025-08" db="UniProtKB">
        <authorList>
            <consortium name="Ensembl"/>
        </authorList>
    </citation>
    <scope>IDENTIFICATION</scope>
</reference>
<dbReference type="AlphaFoldDB" id="H2XLA6"/>
<organism evidence="2 3">
    <name type="scientific">Ciona intestinalis</name>
    <name type="common">Transparent sea squirt</name>
    <name type="synonym">Ascidia intestinalis</name>
    <dbReference type="NCBI Taxonomy" id="7719"/>
    <lineage>
        <taxon>Eukaryota</taxon>
        <taxon>Metazoa</taxon>
        <taxon>Chordata</taxon>
        <taxon>Tunicata</taxon>
        <taxon>Ascidiacea</taxon>
        <taxon>Phlebobranchia</taxon>
        <taxon>Cionidae</taxon>
        <taxon>Ciona</taxon>
    </lineage>
</organism>
<reference evidence="3" key="1">
    <citation type="journal article" date="2002" name="Science">
        <title>The draft genome of Ciona intestinalis: insights into chordate and vertebrate origins.</title>
        <authorList>
            <person name="Dehal P."/>
            <person name="Satou Y."/>
            <person name="Campbell R.K."/>
            <person name="Chapman J."/>
            <person name="Degnan B."/>
            <person name="De Tomaso A."/>
            <person name="Davidson B."/>
            <person name="Di Gregorio A."/>
            <person name="Gelpke M."/>
            <person name="Goodstein D.M."/>
            <person name="Harafuji N."/>
            <person name="Hastings K.E."/>
            <person name="Ho I."/>
            <person name="Hotta K."/>
            <person name="Huang W."/>
            <person name="Kawashima T."/>
            <person name="Lemaire P."/>
            <person name="Martinez D."/>
            <person name="Meinertzhagen I.A."/>
            <person name="Necula S."/>
            <person name="Nonaka M."/>
            <person name="Putnam N."/>
            <person name="Rash S."/>
            <person name="Saiga H."/>
            <person name="Satake M."/>
            <person name="Terry A."/>
            <person name="Yamada L."/>
            <person name="Wang H.G."/>
            <person name="Awazu S."/>
            <person name="Azumi K."/>
            <person name="Boore J."/>
            <person name="Branno M."/>
            <person name="Chin-Bow S."/>
            <person name="DeSantis R."/>
            <person name="Doyle S."/>
            <person name="Francino P."/>
            <person name="Keys D.N."/>
            <person name="Haga S."/>
            <person name="Hayashi H."/>
            <person name="Hino K."/>
            <person name="Imai K.S."/>
            <person name="Inaba K."/>
            <person name="Kano S."/>
            <person name="Kobayashi K."/>
            <person name="Kobayashi M."/>
            <person name="Lee B.I."/>
            <person name="Makabe K.W."/>
            <person name="Manohar C."/>
            <person name="Matassi G."/>
            <person name="Medina M."/>
            <person name="Mochizuki Y."/>
            <person name="Mount S."/>
            <person name="Morishita T."/>
            <person name="Miura S."/>
            <person name="Nakayama A."/>
            <person name="Nishizaka S."/>
            <person name="Nomoto H."/>
            <person name="Ohta F."/>
            <person name="Oishi K."/>
            <person name="Rigoutsos I."/>
            <person name="Sano M."/>
            <person name="Sasaki A."/>
            <person name="Sasakura Y."/>
            <person name="Shoguchi E."/>
            <person name="Shin-i T."/>
            <person name="Spagnuolo A."/>
            <person name="Stainier D."/>
            <person name="Suzuki M.M."/>
            <person name="Tassy O."/>
            <person name="Takatori N."/>
            <person name="Tokuoka M."/>
            <person name="Yagi K."/>
            <person name="Yoshizaki F."/>
            <person name="Wada S."/>
            <person name="Zhang C."/>
            <person name="Hyatt P.D."/>
            <person name="Larimer F."/>
            <person name="Detter C."/>
            <person name="Doggett N."/>
            <person name="Glavina T."/>
            <person name="Hawkins T."/>
            <person name="Richardson P."/>
            <person name="Lucas S."/>
            <person name="Kohara Y."/>
            <person name="Levine M."/>
            <person name="Satoh N."/>
            <person name="Rokhsar D.S."/>
        </authorList>
    </citation>
    <scope>NUCLEOTIDE SEQUENCE [LARGE SCALE GENOMIC DNA]</scope>
</reference>
<accession>H2XLA6</accession>